<accession>K0KFM0</accession>
<reference evidence="1 2" key="1">
    <citation type="journal article" date="2012" name="Eukaryot. Cell">
        <title>Draft genome sequence of Wickerhamomyces ciferrii NRRL Y-1031 F-60-10.</title>
        <authorList>
            <person name="Schneider J."/>
            <person name="Andrea H."/>
            <person name="Blom J."/>
            <person name="Jaenicke S."/>
            <person name="Ruckert C."/>
            <person name="Schorsch C."/>
            <person name="Szczepanowski R."/>
            <person name="Farwick M."/>
            <person name="Goesmann A."/>
            <person name="Puhler A."/>
            <person name="Schaffer S."/>
            <person name="Tauch A."/>
            <person name="Kohler T."/>
            <person name="Brinkrolf K."/>
        </authorList>
    </citation>
    <scope>NUCLEOTIDE SEQUENCE [LARGE SCALE GENOMIC DNA]</scope>
    <source>
        <strain evidence="2">ATCC 14091 / BCRC 22168 / CBS 111 / JCM 3599 / NBRC 0793 / NRRL Y-1031 F-60-10</strain>
    </source>
</reference>
<comment type="caution">
    <text evidence="1">The sequence shown here is derived from an EMBL/GenBank/DDBJ whole genome shotgun (WGS) entry which is preliminary data.</text>
</comment>
<dbReference type="HOGENOM" id="CLU_401255_0_0_1"/>
<keyword evidence="1" id="KW-0808">Transferase</keyword>
<protein>
    <submittedName>
        <fullName evidence="1">Serine/threonine-protein kinase</fullName>
        <ecNumber evidence="1">2.7.11.1</ecNumber>
    </submittedName>
</protein>
<dbReference type="EMBL" id="CAIF01000011">
    <property type="protein sequence ID" value="CCH41032.1"/>
    <property type="molecule type" value="Genomic_DNA"/>
</dbReference>
<keyword evidence="1" id="KW-0418">Kinase</keyword>
<dbReference type="GO" id="GO:0004674">
    <property type="term" value="F:protein serine/threonine kinase activity"/>
    <property type="evidence" value="ECO:0007669"/>
    <property type="project" value="UniProtKB-EC"/>
</dbReference>
<dbReference type="AlphaFoldDB" id="K0KFM0"/>
<dbReference type="InterPro" id="IPR008271">
    <property type="entry name" value="Ser/Thr_kinase_AS"/>
</dbReference>
<evidence type="ECO:0000313" key="2">
    <source>
        <dbReference type="Proteomes" id="UP000009328"/>
    </source>
</evidence>
<gene>
    <name evidence="1" type="ORF">BN7_569</name>
</gene>
<dbReference type="EC" id="2.7.11.1" evidence="1"/>
<dbReference type="PROSITE" id="PS00108">
    <property type="entry name" value="PROTEIN_KINASE_ST"/>
    <property type="match status" value="1"/>
</dbReference>
<dbReference type="SUPFAM" id="SSF56112">
    <property type="entry name" value="Protein kinase-like (PK-like)"/>
    <property type="match status" value="1"/>
</dbReference>
<name>K0KFM0_WICCF</name>
<keyword evidence="2" id="KW-1185">Reference proteome</keyword>
<dbReference type="Gene3D" id="1.10.510.10">
    <property type="entry name" value="Transferase(Phosphotransferase) domain 1"/>
    <property type="match status" value="1"/>
</dbReference>
<dbReference type="Proteomes" id="UP000009328">
    <property type="component" value="Unassembled WGS sequence"/>
</dbReference>
<organism evidence="1 2">
    <name type="scientific">Wickerhamomyces ciferrii (strain ATCC 14091 / BCRC 22168 / CBS 111 / JCM 3599 / NBRC 0793 / NRRL Y-1031 F-60-10)</name>
    <name type="common">Yeast</name>
    <name type="synonym">Pichia ciferrii</name>
    <dbReference type="NCBI Taxonomy" id="1206466"/>
    <lineage>
        <taxon>Eukaryota</taxon>
        <taxon>Fungi</taxon>
        <taxon>Dikarya</taxon>
        <taxon>Ascomycota</taxon>
        <taxon>Saccharomycotina</taxon>
        <taxon>Saccharomycetes</taxon>
        <taxon>Phaffomycetales</taxon>
        <taxon>Wickerhamomycetaceae</taxon>
        <taxon>Wickerhamomyces</taxon>
    </lineage>
</organism>
<dbReference type="InterPro" id="IPR011009">
    <property type="entry name" value="Kinase-like_dom_sf"/>
</dbReference>
<evidence type="ECO:0000313" key="1">
    <source>
        <dbReference type="EMBL" id="CCH41032.1"/>
    </source>
</evidence>
<sequence>MSDISDDEILVVCDALSENTNTVVGNMVKALAGNDAEISIEKFLEGIDLQGIGEIRLKQVLMHHRIVSLFFDLLINHVGLTYLRRIYSKTEILNLLKLFFYGPVLKTYRYDVTSEPDVAFEPSWENNCELTSMLKFMVPSSDSTVIDQADALKLFKRYELKLLQNIDRNCDYMEIADLVAGVGLHYSISFNMDNSASTYQDAFNMRYLYPLKLIFNKAFKNEPTKSFIYNANTVTRFNPETFKESFGCLNRKSVMTNLKIRRLGLDTTTTKFEMLLPIETNHVNIDLTAENVFSPDDILPINDIKLWSRSFSQLLLSSSHSSIIGDHDTTFFMKLPSPNTDFNLKVKEVPILIDFEKSIQSFESVVFSEVEYLKINNRESIFDGNGPVFTTPMLLVLLIFEEISGHSSHDHATSLLDCATLNNPMSSSFVESDIIAYDKIMRYTIERLKSEPSLTNKLQTPIINDHIINPSKILRQYERLYDNPKVTMVIKSKDLPLEFEVDACEEEMVVLSIYDIDDHFLSFIDYKRKNIDDLTFEQYYSELISSQFLIELKSLLKIQKYNEANPEIQMNSPGLKGYGSLISNGFNGFYLIQEYLPFINDKPCTKLHLEHGVKELEKLHKLGIIHGDVKIDNCCYNYEDNKFYLIDFNNAYFSNTGDMSSVLDQFMNSDLDRLYDSMSEVVREEI</sequence>
<proteinExistence type="predicted"/>
<dbReference type="InParanoid" id="K0KFM0"/>